<dbReference type="AlphaFoldDB" id="A0AAJ0IH41"/>
<name>A0AAJ0IH41_9PEZI</name>
<dbReference type="GeneID" id="87876999"/>
<accession>A0AAJ0IH41</accession>
<keyword evidence="2" id="KW-1185">Reference proteome</keyword>
<proteinExistence type="predicted"/>
<dbReference type="Proteomes" id="UP001285908">
    <property type="component" value="Unassembled WGS sequence"/>
</dbReference>
<sequence>MCPGPRRSDPVMFCTTTKDSFEVSPSLMAFAMLSSAGRGDGTEGTSAPLRPGPLFGVSERIKKAMCLWKAETSSSNDDNGPRRRFVYRLFGRTRTHREGEVGSGVTCWVKLIHDRNMGQ</sequence>
<evidence type="ECO:0000313" key="2">
    <source>
        <dbReference type="Proteomes" id="UP001285908"/>
    </source>
</evidence>
<gene>
    <name evidence="1" type="ORF">B0T23DRAFT_409672</name>
</gene>
<comment type="caution">
    <text evidence="1">The sequence shown here is derived from an EMBL/GenBank/DDBJ whole genome shotgun (WGS) entry which is preliminary data.</text>
</comment>
<organism evidence="1 2">
    <name type="scientific">Neurospora hispaniola</name>
    <dbReference type="NCBI Taxonomy" id="588809"/>
    <lineage>
        <taxon>Eukaryota</taxon>
        <taxon>Fungi</taxon>
        <taxon>Dikarya</taxon>
        <taxon>Ascomycota</taxon>
        <taxon>Pezizomycotina</taxon>
        <taxon>Sordariomycetes</taxon>
        <taxon>Sordariomycetidae</taxon>
        <taxon>Sordariales</taxon>
        <taxon>Sordariaceae</taxon>
        <taxon>Neurospora</taxon>
    </lineage>
</organism>
<reference evidence="1 2" key="1">
    <citation type="journal article" date="2023" name="Mol. Phylogenet. Evol.">
        <title>Genome-scale phylogeny and comparative genomics of the fungal order Sordariales.</title>
        <authorList>
            <person name="Hensen N."/>
            <person name="Bonometti L."/>
            <person name="Westerberg I."/>
            <person name="Brannstrom I.O."/>
            <person name="Guillou S."/>
            <person name="Cros-Aarteil S."/>
            <person name="Calhoun S."/>
            <person name="Haridas S."/>
            <person name="Kuo A."/>
            <person name="Mondo S."/>
            <person name="Pangilinan J."/>
            <person name="Riley R."/>
            <person name="LaButti K."/>
            <person name="Andreopoulos B."/>
            <person name="Lipzen A."/>
            <person name="Chen C."/>
            <person name="Yan M."/>
            <person name="Daum C."/>
            <person name="Ng V."/>
            <person name="Clum A."/>
            <person name="Steindorff A."/>
            <person name="Ohm R.A."/>
            <person name="Martin F."/>
            <person name="Silar P."/>
            <person name="Natvig D.O."/>
            <person name="Lalanne C."/>
            <person name="Gautier V."/>
            <person name="Ament-Velasquez S.L."/>
            <person name="Kruys A."/>
            <person name="Hutchinson M.I."/>
            <person name="Powell A.J."/>
            <person name="Barry K."/>
            <person name="Miller A.N."/>
            <person name="Grigoriev I.V."/>
            <person name="Debuchy R."/>
            <person name="Gladieux P."/>
            <person name="Hiltunen Thoren M."/>
            <person name="Johannesson H."/>
        </authorList>
    </citation>
    <scope>NUCLEOTIDE SEQUENCE [LARGE SCALE GENOMIC DNA]</scope>
    <source>
        <strain evidence="1 2">FGSC 10403</strain>
    </source>
</reference>
<protein>
    <submittedName>
        <fullName evidence="1">Uncharacterized protein</fullName>
    </submittedName>
</protein>
<evidence type="ECO:0000313" key="1">
    <source>
        <dbReference type="EMBL" id="KAK3499756.1"/>
    </source>
</evidence>
<dbReference type="EMBL" id="JAULSX010000001">
    <property type="protein sequence ID" value="KAK3499756.1"/>
    <property type="molecule type" value="Genomic_DNA"/>
</dbReference>
<dbReference type="RefSeq" id="XP_062697389.1">
    <property type="nucleotide sequence ID" value="XM_062839377.1"/>
</dbReference>